<gene>
    <name evidence="2" type="ORF">SAMN05216352_101417</name>
</gene>
<dbReference type="AlphaFoldDB" id="A0A1G8CQW6"/>
<sequence>MKIVGISLFMLGLLMSLVIGLDLIMGIDIKAALKNAFNPFRVMEPVELFVLSFFVVMFFAEAFVIWITKKKRTNKHYVFR</sequence>
<dbReference type="OrthoDB" id="2889637at2"/>
<feature type="transmembrane region" description="Helical" evidence="1">
    <location>
        <begin position="48"/>
        <end position="67"/>
    </location>
</feature>
<dbReference type="InterPro" id="IPR058725">
    <property type="entry name" value="YczF"/>
</dbReference>
<proteinExistence type="predicted"/>
<evidence type="ECO:0000256" key="1">
    <source>
        <dbReference type="SAM" id="Phobius"/>
    </source>
</evidence>
<protein>
    <submittedName>
        <fullName evidence="2">Uncharacterized protein</fullName>
    </submittedName>
</protein>
<dbReference type="EMBL" id="FNDU01000001">
    <property type="protein sequence ID" value="SDH47927.1"/>
    <property type="molecule type" value="Genomic_DNA"/>
</dbReference>
<evidence type="ECO:0000313" key="2">
    <source>
        <dbReference type="EMBL" id="SDH47927.1"/>
    </source>
</evidence>
<keyword evidence="1" id="KW-0472">Membrane</keyword>
<dbReference type="Proteomes" id="UP000199017">
    <property type="component" value="Unassembled WGS sequence"/>
</dbReference>
<dbReference type="RefSeq" id="WP_091580161.1">
    <property type="nucleotide sequence ID" value="NZ_FNDU01000001.1"/>
</dbReference>
<name>A0A1G8CQW6_9BACI</name>
<keyword evidence="1" id="KW-1133">Transmembrane helix</keyword>
<reference evidence="2 3" key="1">
    <citation type="submission" date="2016-10" db="EMBL/GenBank/DDBJ databases">
        <authorList>
            <person name="de Groot N.N."/>
        </authorList>
    </citation>
    <scope>NUCLEOTIDE SEQUENCE [LARGE SCALE GENOMIC DNA]</scope>
    <source>
        <strain evidence="3">P4B,CCM 7963,CECT 7998,DSM 25260,IBRC-M 10614,KCTC 13821</strain>
    </source>
</reference>
<evidence type="ECO:0000313" key="3">
    <source>
        <dbReference type="Proteomes" id="UP000199017"/>
    </source>
</evidence>
<keyword evidence="1" id="KW-0812">Transmembrane</keyword>
<dbReference type="STRING" id="930129.SAMN05216352_101417"/>
<organism evidence="2 3">
    <name type="scientific">Alteribacillus bidgolensis</name>
    <dbReference type="NCBI Taxonomy" id="930129"/>
    <lineage>
        <taxon>Bacteria</taxon>
        <taxon>Bacillati</taxon>
        <taxon>Bacillota</taxon>
        <taxon>Bacilli</taxon>
        <taxon>Bacillales</taxon>
        <taxon>Bacillaceae</taxon>
        <taxon>Alteribacillus</taxon>
    </lineage>
</organism>
<dbReference type="Pfam" id="PF26310">
    <property type="entry name" value="YczF"/>
    <property type="match status" value="1"/>
</dbReference>
<keyword evidence="3" id="KW-1185">Reference proteome</keyword>
<accession>A0A1G8CQW6</accession>